<feature type="compositionally biased region" description="Basic and acidic residues" evidence="1">
    <location>
        <begin position="138"/>
        <end position="153"/>
    </location>
</feature>
<dbReference type="AlphaFoldDB" id="A0A6J4LPW1"/>
<dbReference type="GO" id="GO:0016152">
    <property type="term" value="F:mercury (II) reductase (NADP+) activity"/>
    <property type="evidence" value="ECO:0007669"/>
    <property type="project" value="UniProtKB-EC"/>
</dbReference>
<sequence>GRRRVRRPVGGRDRGRLRGRGRADRARQDGRRLPQCGLRALKGAACGRTCRADVPRRGPLRHRSGRAHDRLRPGARPCAWRDRRDRAQRLRRPLHRHGRAGGEGGCALHRAARPCGRRRHGRGAPLRARRRLASLRAADPRARRRSVPDERHR</sequence>
<feature type="region of interest" description="Disordered" evidence="1">
    <location>
        <begin position="114"/>
        <end position="153"/>
    </location>
</feature>
<feature type="non-terminal residue" evidence="2">
    <location>
        <position position="1"/>
    </location>
</feature>
<keyword evidence="2" id="KW-0560">Oxidoreductase</keyword>
<evidence type="ECO:0000313" key="2">
    <source>
        <dbReference type="EMBL" id="CAA9338741.1"/>
    </source>
</evidence>
<feature type="non-terminal residue" evidence="2">
    <location>
        <position position="153"/>
    </location>
</feature>
<feature type="compositionally biased region" description="Basic residues" evidence="1">
    <location>
        <begin position="114"/>
        <end position="133"/>
    </location>
</feature>
<feature type="region of interest" description="Disordered" evidence="1">
    <location>
        <begin position="53"/>
        <end position="84"/>
    </location>
</feature>
<accession>A0A6J4LPW1</accession>
<proteinExistence type="predicted"/>
<gene>
    <name evidence="2" type="ORF">AVDCRST_MAG90-1840</name>
</gene>
<feature type="region of interest" description="Disordered" evidence="1">
    <location>
        <begin position="1"/>
        <end position="30"/>
    </location>
</feature>
<dbReference type="EC" id="1.16.1.1" evidence="2"/>
<organism evidence="2">
    <name type="scientific">uncultured Microvirga sp</name>
    <dbReference type="NCBI Taxonomy" id="412392"/>
    <lineage>
        <taxon>Bacteria</taxon>
        <taxon>Pseudomonadati</taxon>
        <taxon>Pseudomonadota</taxon>
        <taxon>Alphaproteobacteria</taxon>
        <taxon>Hyphomicrobiales</taxon>
        <taxon>Methylobacteriaceae</taxon>
        <taxon>Microvirga</taxon>
        <taxon>environmental samples</taxon>
    </lineage>
</organism>
<evidence type="ECO:0000256" key="1">
    <source>
        <dbReference type="SAM" id="MobiDB-lite"/>
    </source>
</evidence>
<feature type="compositionally biased region" description="Basic and acidic residues" evidence="1">
    <location>
        <begin position="10"/>
        <end position="30"/>
    </location>
</feature>
<protein>
    <submittedName>
        <fullName evidence="2">Mercuric ion reductase</fullName>
        <ecNumber evidence="2">1.16.1.1</ecNumber>
    </submittedName>
</protein>
<name>A0A6J4LPW1_9HYPH</name>
<dbReference type="EMBL" id="CADCUC010000366">
    <property type="protein sequence ID" value="CAA9338741.1"/>
    <property type="molecule type" value="Genomic_DNA"/>
</dbReference>
<reference evidence="2" key="1">
    <citation type="submission" date="2020-02" db="EMBL/GenBank/DDBJ databases">
        <authorList>
            <person name="Meier V. D."/>
        </authorList>
    </citation>
    <scope>NUCLEOTIDE SEQUENCE</scope>
    <source>
        <strain evidence="2">AVDCRST_MAG90</strain>
    </source>
</reference>